<dbReference type="SUPFAM" id="SSF56003">
    <property type="entry name" value="Molybdenum cofactor-binding domain"/>
    <property type="match status" value="1"/>
</dbReference>
<reference evidence="4 5" key="1">
    <citation type="submission" date="2020-08" db="EMBL/GenBank/DDBJ databases">
        <title>Genomic Encyclopedia of Type Strains, Phase IV (KMG-IV): sequencing the most valuable type-strain genomes for metagenomic binning, comparative biology and taxonomic classification.</title>
        <authorList>
            <person name="Goeker M."/>
        </authorList>
    </citation>
    <scope>NUCLEOTIDE SEQUENCE [LARGE SCALE GENOMIC DNA]</scope>
    <source>
        <strain evidence="4 5">DSM 45615</strain>
    </source>
</reference>
<dbReference type="Proteomes" id="UP000578449">
    <property type="component" value="Unassembled WGS sequence"/>
</dbReference>
<keyword evidence="1" id="KW-0500">Molybdenum</keyword>
<accession>A0A840PCD0</accession>
<evidence type="ECO:0000256" key="2">
    <source>
        <dbReference type="SAM" id="MobiDB-lite"/>
    </source>
</evidence>
<dbReference type="InterPro" id="IPR037165">
    <property type="entry name" value="AldOxase/xan_DH_Mopterin-bd_sf"/>
</dbReference>
<dbReference type="GO" id="GO:0005506">
    <property type="term" value="F:iron ion binding"/>
    <property type="evidence" value="ECO:0007669"/>
    <property type="project" value="InterPro"/>
</dbReference>
<dbReference type="EMBL" id="JACHGN010000017">
    <property type="protein sequence ID" value="MBB5137288.1"/>
    <property type="molecule type" value="Genomic_DNA"/>
</dbReference>
<dbReference type="InterPro" id="IPR008274">
    <property type="entry name" value="AldOxase/xan_DH_MoCoBD1"/>
</dbReference>
<gene>
    <name evidence="4" type="ORF">HNP84_007040</name>
</gene>
<feature type="domain" description="Aldehyde oxidase/xanthine dehydrogenase first molybdopterin binding" evidence="3">
    <location>
        <begin position="40"/>
        <end position="265"/>
    </location>
</feature>
<proteinExistence type="predicted"/>
<dbReference type="Gene3D" id="3.30.365.10">
    <property type="entry name" value="Aldehyde oxidase/xanthine dehydrogenase, molybdopterin binding domain"/>
    <property type="match status" value="3"/>
</dbReference>
<feature type="region of interest" description="Disordered" evidence="2">
    <location>
        <begin position="261"/>
        <end position="354"/>
    </location>
</feature>
<name>A0A840PCD0_9ACTN</name>
<dbReference type="GO" id="GO:0016491">
    <property type="term" value="F:oxidoreductase activity"/>
    <property type="evidence" value="ECO:0007669"/>
    <property type="project" value="InterPro"/>
</dbReference>
<dbReference type="Gene3D" id="3.90.1170.50">
    <property type="entry name" value="Aldehyde oxidase/xanthine dehydrogenase, a/b hammerhead"/>
    <property type="match status" value="1"/>
</dbReference>
<evidence type="ECO:0000256" key="1">
    <source>
        <dbReference type="ARBA" id="ARBA00022505"/>
    </source>
</evidence>
<comment type="caution">
    <text evidence="4">The sequence shown here is derived from an EMBL/GenBank/DDBJ whole genome shotgun (WGS) entry which is preliminary data.</text>
</comment>
<sequence length="354" mass="38734">MAETLEAAQHAASLVKVAYAGERPATDMSSSAGNPDQPENYPRGDVEVALRQARSRIDRTYRLQREHHNSMEPHATLARWDGDRLTVWDKTQMVQGTRAALASVFGIDEQSVRVISPFVGGAFGSALRAWPHVTIAALAASQVRRPVKVVLTREQMYTGTGFRPVTEYKLTLGADERGRLTAAVHDIRAETSTYEDYREALLTQGQMVYTTPNVRQTYRSIPLDINTPTWMRGPGAATAAYAIECAMDELAHEAGIDPIELRLRNEPDQDPGTGAPFSTRRLRECLRTGADIVGWDDRNPEPRSTATGWSAPGSPWPPTTPPAPPPRRRPGSPPTAPPPSSPPPPTWDPAPTPP</sequence>
<organism evidence="4 5">
    <name type="scientific">Thermocatellispora tengchongensis</name>
    <dbReference type="NCBI Taxonomy" id="1073253"/>
    <lineage>
        <taxon>Bacteria</taxon>
        <taxon>Bacillati</taxon>
        <taxon>Actinomycetota</taxon>
        <taxon>Actinomycetes</taxon>
        <taxon>Streptosporangiales</taxon>
        <taxon>Streptosporangiaceae</taxon>
        <taxon>Thermocatellispora</taxon>
    </lineage>
</organism>
<protein>
    <submittedName>
        <fullName evidence="4">CO/xanthine dehydrogenase Mo-binding subunit</fullName>
    </submittedName>
</protein>
<keyword evidence="5" id="KW-1185">Reference proteome</keyword>
<evidence type="ECO:0000313" key="5">
    <source>
        <dbReference type="Proteomes" id="UP000578449"/>
    </source>
</evidence>
<evidence type="ECO:0000313" key="4">
    <source>
        <dbReference type="EMBL" id="MBB5137288.1"/>
    </source>
</evidence>
<dbReference type="AlphaFoldDB" id="A0A840PCD0"/>
<dbReference type="Pfam" id="PF02738">
    <property type="entry name" value="MoCoBD_1"/>
    <property type="match status" value="1"/>
</dbReference>
<feature type="compositionally biased region" description="Pro residues" evidence="2">
    <location>
        <begin position="314"/>
        <end position="354"/>
    </location>
</feature>
<evidence type="ECO:0000259" key="3">
    <source>
        <dbReference type="Pfam" id="PF02738"/>
    </source>
</evidence>
<dbReference type="PANTHER" id="PTHR11908">
    <property type="entry name" value="XANTHINE DEHYDROGENASE"/>
    <property type="match status" value="1"/>
</dbReference>
<dbReference type="PANTHER" id="PTHR11908:SF132">
    <property type="entry name" value="ALDEHYDE OXIDASE 1-RELATED"/>
    <property type="match status" value="1"/>
</dbReference>
<dbReference type="InterPro" id="IPR016208">
    <property type="entry name" value="Ald_Oxase/xanthine_DH-like"/>
</dbReference>